<accession>A0A4D4KRI8</accession>
<dbReference type="AlphaFoldDB" id="A0A4D4KRI8"/>
<evidence type="ECO:0000313" key="1">
    <source>
        <dbReference type="EMBL" id="GDY49057.1"/>
    </source>
</evidence>
<sequence>MTTVTGGGGAARGMAVGWSGEAAEGPAQQFLVDAGRPVRARAVRVWAVSWAQARKLPCAAWLSAKVMSSGSASAQMGWNRGMTSRTSLGVRRVKCCQMKMREESIGSRRSTVWQPSPPTKMIASWVEGSSHR</sequence>
<organism evidence="1 2">
    <name type="scientific">Streptomyces antimycoticus</name>
    <dbReference type="NCBI Taxonomy" id="68175"/>
    <lineage>
        <taxon>Bacteria</taxon>
        <taxon>Bacillati</taxon>
        <taxon>Actinomycetota</taxon>
        <taxon>Actinomycetes</taxon>
        <taxon>Kitasatosporales</taxon>
        <taxon>Streptomycetaceae</taxon>
        <taxon>Streptomyces</taxon>
        <taxon>Streptomyces violaceusniger group</taxon>
    </lineage>
</organism>
<proteinExistence type="predicted"/>
<gene>
    <name evidence="1" type="ORF">SANT12839_099390</name>
</gene>
<reference evidence="1 2" key="1">
    <citation type="journal article" date="2020" name="Int. J. Syst. Evol. Microbiol.">
        <title>Reclassification of Streptomyces castelarensis and Streptomyces sporoclivatus as later heterotypic synonyms of Streptomyces antimycoticus.</title>
        <authorList>
            <person name="Komaki H."/>
            <person name="Tamura T."/>
        </authorList>
    </citation>
    <scope>NUCLEOTIDE SEQUENCE [LARGE SCALE GENOMIC DNA]</scope>
    <source>
        <strain evidence="1 2">NBRC 12839</strain>
    </source>
</reference>
<dbReference type="Proteomes" id="UP000299290">
    <property type="component" value="Unassembled WGS sequence"/>
</dbReference>
<comment type="caution">
    <text evidence="1">The sequence shown here is derived from an EMBL/GenBank/DDBJ whole genome shotgun (WGS) entry which is preliminary data.</text>
</comment>
<keyword evidence="2" id="KW-1185">Reference proteome</keyword>
<protein>
    <submittedName>
        <fullName evidence="1">Uncharacterized protein</fullName>
    </submittedName>
</protein>
<dbReference type="EMBL" id="BJHV01000001">
    <property type="protein sequence ID" value="GDY49057.1"/>
    <property type="molecule type" value="Genomic_DNA"/>
</dbReference>
<evidence type="ECO:0000313" key="2">
    <source>
        <dbReference type="Proteomes" id="UP000299290"/>
    </source>
</evidence>
<name>A0A4D4KRI8_9ACTN</name>